<dbReference type="InterPro" id="IPR017517">
    <property type="entry name" value="Maleyloyr_isom"/>
</dbReference>
<sequence>VSLQQIEDLRAEGEALHQFLETLQDHHWEMQTPFKDRTVNWVVQHLHDADRWTVHSVTDPDGFRAWMKDRSLIKNPDVLQGNELLQRWRGYFQDLCDALEAADPDLRAPWFGPDMGVRMMATARQMETWAHGQDIYDLLHVARTNTDRIRNICHIGVRTFGWTFVNRKLDVPKPIPYVRLESPSGAIWEWNEPSQNDYVKGAAVEFAHVVTQGRNIEEAELEVSGPSAMAWMDIAQCFAGPPETPPAPGRRSWT</sequence>
<dbReference type="Gene3D" id="1.20.120.450">
    <property type="entry name" value="dinb family like domain"/>
    <property type="match status" value="1"/>
</dbReference>
<dbReference type="Pfam" id="PF11716">
    <property type="entry name" value="MDMPI_N"/>
    <property type="match status" value="1"/>
</dbReference>
<evidence type="ECO:0000313" key="2">
    <source>
        <dbReference type="EMBL" id="SVA54959.1"/>
    </source>
</evidence>
<gene>
    <name evidence="2" type="ORF">METZ01_LOCUS107813</name>
</gene>
<feature type="domain" description="Mycothiol-dependent maleylpyruvate isomerase metal-binding" evidence="1">
    <location>
        <begin position="9"/>
        <end position="135"/>
    </location>
</feature>
<proteinExistence type="predicted"/>
<protein>
    <recommendedName>
        <fullName evidence="1">Mycothiol-dependent maleylpyruvate isomerase metal-binding domain-containing protein</fullName>
    </recommendedName>
</protein>
<accession>A0A381WR05</accession>
<dbReference type="InterPro" id="IPR017518">
    <property type="entry name" value="CHP03084"/>
</dbReference>
<dbReference type="EMBL" id="UINC01012606">
    <property type="protein sequence ID" value="SVA54959.1"/>
    <property type="molecule type" value="Genomic_DNA"/>
</dbReference>
<name>A0A381WR05_9ZZZZ</name>
<dbReference type="InterPro" id="IPR024344">
    <property type="entry name" value="MDMPI_metal-binding"/>
</dbReference>
<dbReference type="NCBIfam" id="TIGR03084">
    <property type="entry name" value="TIGR03084 family metal-binding protein"/>
    <property type="match status" value="1"/>
</dbReference>
<dbReference type="InterPro" id="IPR034660">
    <property type="entry name" value="DinB/YfiT-like"/>
</dbReference>
<dbReference type="NCBIfam" id="TIGR03083">
    <property type="entry name" value="maleylpyruvate isomerase family mycothiol-dependent enzyme"/>
    <property type="match status" value="1"/>
</dbReference>
<reference evidence="2" key="1">
    <citation type="submission" date="2018-05" db="EMBL/GenBank/DDBJ databases">
        <authorList>
            <person name="Lanie J.A."/>
            <person name="Ng W.-L."/>
            <person name="Kazmierczak K.M."/>
            <person name="Andrzejewski T.M."/>
            <person name="Davidsen T.M."/>
            <person name="Wayne K.J."/>
            <person name="Tettelin H."/>
            <person name="Glass J.I."/>
            <person name="Rusch D."/>
            <person name="Podicherti R."/>
            <person name="Tsui H.-C.T."/>
            <person name="Winkler M.E."/>
        </authorList>
    </citation>
    <scope>NUCLEOTIDE SEQUENCE</scope>
</reference>
<evidence type="ECO:0000259" key="1">
    <source>
        <dbReference type="Pfam" id="PF11716"/>
    </source>
</evidence>
<dbReference type="SUPFAM" id="SSF109854">
    <property type="entry name" value="DinB/YfiT-like putative metalloenzymes"/>
    <property type="match status" value="1"/>
</dbReference>
<dbReference type="AlphaFoldDB" id="A0A381WR05"/>
<dbReference type="GO" id="GO:0046872">
    <property type="term" value="F:metal ion binding"/>
    <property type="evidence" value="ECO:0007669"/>
    <property type="project" value="InterPro"/>
</dbReference>
<feature type="non-terminal residue" evidence="2">
    <location>
        <position position="1"/>
    </location>
</feature>
<organism evidence="2">
    <name type="scientific">marine metagenome</name>
    <dbReference type="NCBI Taxonomy" id="408172"/>
    <lineage>
        <taxon>unclassified sequences</taxon>
        <taxon>metagenomes</taxon>
        <taxon>ecological metagenomes</taxon>
    </lineage>
</organism>